<proteinExistence type="predicted"/>
<evidence type="ECO:0000313" key="2">
    <source>
        <dbReference type="Proteomes" id="UP000616837"/>
    </source>
</evidence>
<organism evidence="1 2">
    <name type="scientific">Limosilactobacillus avistercoris</name>
    <dbReference type="NCBI Taxonomy" id="2762243"/>
    <lineage>
        <taxon>Bacteria</taxon>
        <taxon>Bacillati</taxon>
        <taxon>Bacillota</taxon>
        <taxon>Bacilli</taxon>
        <taxon>Lactobacillales</taxon>
        <taxon>Lactobacillaceae</taxon>
        <taxon>Limosilactobacillus</taxon>
    </lineage>
</organism>
<comment type="caution">
    <text evidence="1">The sequence shown here is derived from an EMBL/GenBank/DDBJ whole genome shotgun (WGS) entry which is preliminary data.</text>
</comment>
<dbReference type="RefSeq" id="WP_191685027.1">
    <property type="nucleotide sequence ID" value="NZ_JACSQW010000029.1"/>
</dbReference>
<accession>A0ABR8PEJ4</accession>
<sequence length="196" mass="23093">MTIDDILEYLTQINIKKDKRTIQRWFQNVEPTDIVSGPPQYNIEHVEWVLLLHKIPDLYLSHHPDPISAPSNNLISNSKTTSDLGDLQQAKIEMSQIKNDLLQINNERRFEHTKERLILNFLLQKVGYEFLDQRLRKDFSNMVIGGKLAQDKGIFAEQTPKFDKYNESTLRIKSSDIKDIKHYFRKIRSDKGKKRK</sequence>
<gene>
    <name evidence="1" type="ORF">H9564_08430</name>
</gene>
<dbReference type="Proteomes" id="UP000616837">
    <property type="component" value="Unassembled WGS sequence"/>
</dbReference>
<evidence type="ECO:0000313" key="1">
    <source>
        <dbReference type="EMBL" id="MBD7895707.1"/>
    </source>
</evidence>
<protein>
    <submittedName>
        <fullName evidence="1">Uncharacterized protein</fullName>
    </submittedName>
</protein>
<reference evidence="1 2" key="1">
    <citation type="submission" date="2020-08" db="EMBL/GenBank/DDBJ databases">
        <title>A Genomic Blueprint of the Chicken Gut Microbiome.</title>
        <authorList>
            <person name="Gilroy R."/>
            <person name="Ravi A."/>
            <person name="Getino M."/>
            <person name="Pursley I."/>
            <person name="Horton D.L."/>
            <person name="Alikhan N.-F."/>
            <person name="Baker D."/>
            <person name="Gharbi K."/>
            <person name="Hall N."/>
            <person name="Watson M."/>
            <person name="Adriaenssens E.M."/>
            <person name="Foster-Nyarko E."/>
            <person name="Jarju S."/>
            <person name="Secka A."/>
            <person name="Antonio M."/>
            <person name="Oren A."/>
            <person name="Chaudhuri R."/>
            <person name="La Ragione R.M."/>
            <person name="Hildebrand F."/>
            <person name="Pallen M.J."/>
        </authorList>
    </citation>
    <scope>NUCLEOTIDE SEQUENCE [LARGE SCALE GENOMIC DNA]</scope>
    <source>
        <strain evidence="1 2">Sa3CUN2</strain>
    </source>
</reference>
<name>A0ABR8PEJ4_9LACO</name>
<dbReference type="EMBL" id="JACSQW010000029">
    <property type="protein sequence ID" value="MBD7895707.1"/>
    <property type="molecule type" value="Genomic_DNA"/>
</dbReference>
<keyword evidence="2" id="KW-1185">Reference proteome</keyword>